<organism evidence="1 2">
    <name type="scientific">Ralstonia condita</name>
    <dbReference type="NCBI Taxonomy" id="3058600"/>
    <lineage>
        <taxon>Bacteria</taxon>
        <taxon>Pseudomonadati</taxon>
        <taxon>Pseudomonadota</taxon>
        <taxon>Betaproteobacteria</taxon>
        <taxon>Burkholderiales</taxon>
        <taxon>Burkholderiaceae</taxon>
        <taxon>Ralstonia</taxon>
    </lineage>
</organism>
<gene>
    <name evidence="1" type="ORF">LMG7141_00838</name>
</gene>
<dbReference type="RefSeq" id="WP_316655491.1">
    <property type="nucleotide sequence ID" value="NZ_CATYWO010000001.1"/>
</dbReference>
<evidence type="ECO:0000313" key="1">
    <source>
        <dbReference type="EMBL" id="CAJ0779090.1"/>
    </source>
</evidence>
<name>A0ABN9IG05_9RALS</name>
<accession>A0ABN9IG05</accession>
<protein>
    <submittedName>
        <fullName evidence="1">Uncharacterized protein</fullName>
    </submittedName>
</protein>
<dbReference type="EMBL" id="CATYWO010000001">
    <property type="protein sequence ID" value="CAJ0779090.1"/>
    <property type="molecule type" value="Genomic_DNA"/>
</dbReference>
<keyword evidence="2" id="KW-1185">Reference proteome</keyword>
<reference evidence="1 2" key="1">
    <citation type="submission" date="2023-07" db="EMBL/GenBank/DDBJ databases">
        <authorList>
            <person name="Peeters C."/>
        </authorList>
    </citation>
    <scope>NUCLEOTIDE SEQUENCE [LARGE SCALE GENOMIC DNA]</scope>
    <source>
        <strain evidence="1 2">LMG 7141</strain>
    </source>
</reference>
<sequence>MDDAEINVFKCLDFIRDNAPQYAQAKANRVYLEEYRKSMKSILMKQAEASGHNAVSAQEREAYADPGYIKHLEGLKEAVAVEEELRWMMIAAQAKIEVWRTLESTRRIESKTV</sequence>
<evidence type="ECO:0000313" key="2">
    <source>
        <dbReference type="Proteomes" id="UP001189616"/>
    </source>
</evidence>
<dbReference type="Proteomes" id="UP001189616">
    <property type="component" value="Unassembled WGS sequence"/>
</dbReference>
<comment type="caution">
    <text evidence="1">The sequence shown here is derived from an EMBL/GenBank/DDBJ whole genome shotgun (WGS) entry which is preliminary data.</text>
</comment>
<proteinExistence type="predicted"/>